<dbReference type="AlphaFoldDB" id="A0A3Q9HQ84"/>
<dbReference type="Proteomes" id="UP000267250">
    <property type="component" value="Chromosome"/>
</dbReference>
<reference evidence="2 3" key="1">
    <citation type="submission" date="2016-07" db="EMBL/GenBank/DDBJ databases">
        <title>Genome and transcriptome analysis of iron-reducing fermentative bacteria Anoxybacter fermentans.</title>
        <authorList>
            <person name="Zeng X."/>
            <person name="Shao Z."/>
        </authorList>
    </citation>
    <scope>NUCLEOTIDE SEQUENCE [LARGE SCALE GENOMIC DNA]</scope>
    <source>
        <strain evidence="2 3">DY22613</strain>
    </source>
</reference>
<sequence length="234" mass="26079">MDYGVRSDVGKVRTINQDSYLALDGDIKIFAVADGMGGHKAGEVASAMAIETIRQYQGQREDIRQMLKDIIMDAHKRIYERQLNDPACQGMGTTLTIAVIKENLLYIGHVGDSRVYLYRDQDLLQITTDHSLVNELLKNDQISEEEAKNHPHKHILLQALGSGNELNVEINCFSLERSDIILLCTDGLNNMLTKEEIIQILKGEGSLQEKSELLVEAANNKGGLDNITVILFKA</sequence>
<dbReference type="SMART" id="SM00332">
    <property type="entry name" value="PP2Cc"/>
    <property type="match status" value="1"/>
</dbReference>
<protein>
    <recommendedName>
        <fullName evidence="1">PPM-type phosphatase domain-containing protein</fullName>
    </recommendedName>
</protein>
<dbReference type="RefSeq" id="WP_127016293.1">
    <property type="nucleotide sequence ID" value="NZ_CP016379.1"/>
</dbReference>
<dbReference type="GO" id="GO:0004722">
    <property type="term" value="F:protein serine/threonine phosphatase activity"/>
    <property type="evidence" value="ECO:0007669"/>
    <property type="project" value="InterPro"/>
</dbReference>
<evidence type="ECO:0000313" key="2">
    <source>
        <dbReference type="EMBL" id="AZR72959.1"/>
    </source>
</evidence>
<dbReference type="SMART" id="SM00331">
    <property type="entry name" value="PP2C_SIG"/>
    <property type="match status" value="1"/>
</dbReference>
<organism evidence="2 3">
    <name type="scientific">Anoxybacter fermentans</name>
    <dbReference type="NCBI Taxonomy" id="1323375"/>
    <lineage>
        <taxon>Bacteria</taxon>
        <taxon>Bacillati</taxon>
        <taxon>Bacillota</taxon>
        <taxon>Clostridia</taxon>
        <taxon>Halanaerobiales</taxon>
        <taxon>Anoxybacter</taxon>
    </lineage>
</organism>
<gene>
    <name evidence="2" type="ORF">BBF96_05855</name>
</gene>
<dbReference type="Gene3D" id="3.60.40.10">
    <property type="entry name" value="PPM-type phosphatase domain"/>
    <property type="match status" value="1"/>
</dbReference>
<dbReference type="CDD" id="cd00143">
    <property type="entry name" value="PP2Cc"/>
    <property type="match status" value="1"/>
</dbReference>
<dbReference type="SUPFAM" id="SSF81606">
    <property type="entry name" value="PP2C-like"/>
    <property type="match status" value="1"/>
</dbReference>
<dbReference type="OrthoDB" id="9801841at2"/>
<dbReference type="InterPro" id="IPR015655">
    <property type="entry name" value="PP2C"/>
</dbReference>
<dbReference type="KEGG" id="aft:BBF96_05855"/>
<dbReference type="Pfam" id="PF13672">
    <property type="entry name" value="PP2C_2"/>
    <property type="match status" value="1"/>
</dbReference>
<dbReference type="PROSITE" id="PS51746">
    <property type="entry name" value="PPM_2"/>
    <property type="match status" value="1"/>
</dbReference>
<dbReference type="EMBL" id="CP016379">
    <property type="protein sequence ID" value="AZR72959.1"/>
    <property type="molecule type" value="Genomic_DNA"/>
</dbReference>
<accession>A0A3Q9HQ84</accession>
<keyword evidence="3" id="KW-1185">Reference proteome</keyword>
<feature type="domain" description="PPM-type phosphatase" evidence="1">
    <location>
        <begin position="2"/>
        <end position="234"/>
    </location>
</feature>
<dbReference type="NCBIfam" id="NF033484">
    <property type="entry name" value="Stp1_PP2C_phos"/>
    <property type="match status" value="1"/>
</dbReference>
<evidence type="ECO:0000313" key="3">
    <source>
        <dbReference type="Proteomes" id="UP000267250"/>
    </source>
</evidence>
<dbReference type="InterPro" id="IPR036457">
    <property type="entry name" value="PPM-type-like_dom_sf"/>
</dbReference>
<name>A0A3Q9HQ84_9FIRM</name>
<dbReference type="PANTHER" id="PTHR47992">
    <property type="entry name" value="PROTEIN PHOSPHATASE"/>
    <property type="match status" value="1"/>
</dbReference>
<proteinExistence type="predicted"/>
<evidence type="ECO:0000259" key="1">
    <source>
        <dbReference type="PROSITE" id="PS51746"/>
    </source>
</evidence>
<dbReference type="InterPro" id="IPR001932">
    <property type="entry name" value="PPM-type_phosphatase-like_dom"/>
</dbReference>